<keyword evidence="10 14" id="KW-0503">Monooxygenase</keyword>
<proteinExistence type="inferred from homology"/>
<feature type="domain" description="Fatty acid desaturase" evidence="13">
    <location>
        <begin position="97"/>
        <end position="317"/>
    </location>
</feature>
<dbReference type="InterPro" id="IPR033885">
    <property type="entry name" value="AlkB/XylM"/>
</dbReference>
<evidence type="ECO:0000256" key="4">
    <source>
        <dbReference type="ARBA" id="ARBA00022519"/>
    </source>
</evidence>
<name>A0A3D9FIJ5_9SPHN</name>
<dbReference type="AlphaFoldDB" id="A0A3D9FIJ5"/>
<comment type="similarity">
    <text evidence="2">Belongs to the fatty acid desaturase type 1 family. AlkB subfamily.</text>
</comment>
<accession>A0A3D9FIJ5</accession>
<evidence type="ECO:0000256" key="12">
    <source>
        <dbReference type="SAM" id="Phobius"/>
    </source>
</evidence>
<organism evidence="14 15">
    <name type="scientific">Parasphingopyxis lamellibrachiae</name>
    <dbReference type="NCBI Taxonomy" id="680125"/>
    <lineage>
        <taxon>Bacteria</taxon>
        <taxon>Pseudomonadati</taxon>
        <taxon>Pseudomonadota</taxon>
        <taxon>Alphaproteobacteria</taxon>
        <taxon>Sphingomonadales</taxon>
        <taxon>Sphingomonadaceae</taxon>
        <taxon>Parasphingopyxis</taxon>
    </lineage>
</organism>
<dbReference type="GO" id="GO:0004497">
    <property type="term" value="F:monooxygenase activity"/>
    <property type="evidence" value="ECO:0007669"/>
    <property type="project" value="UniProtKB-KW"/>
</dbReference>
<keyword evidence="6" id="KW-0479">Metal-binding</keyword>
<keyword evidence="3" id="KW-1003">Cell membrane</keyword>
<evidence type="ECO:0000256" key="7">
    <source>
        <dbReference type="ARBA" id="ARBA00022989"/>
    </source>
</evidence>
<evidence type="ECO:0000313" key="15">
    <source>
        <dbReference type="Proteomes" id="UP000256310"/>
    </source>
</evidence>
<dbReference type="GO" id="GO:0005886">
    <property type="term" value="C:plasma membrane"/>
    <property type="evidence" value="ECO:0007669"/>
    <property type="project" value="UniProtKB-SubCell"/>
</dbReference>
<keyword evidence="9" id="KW-0408">Iron</keyword>
<evidence type="ECO:0000256" key="3">
    <source>
        <dbReference type="ARBA" id="ARBA00022475"/>
    </source>
</evidence>
<evidence type="ECO:0000256" key="5">
    <source>
        <dbReference type="ARBA" id="ARBA00022692"/>
    </source>
</evidence>
<dbReference type="PANTHER" id="PTHR38674:SF1">
    <property type="entry name" value="ALKANE 1-MONOOXYGENASE 1"/>
    <property type="match status" value="1"/>
</dbReference>
<reference evidence="14 15" key="1">
    <citation type="submission" date="2018-07" db="EMBL/GenBank/DDBJ databases">
        <title>Genomic Encyclopedia of Type Strains, Phase IV (KMG-IV): sequencing the most valuable type-strain genomes for metagenomic binning, comparative biology and taxonomic classification.</title>
        <authorList>
            <person name="Goeker M."/>
        </authorList>
    </citation>
    <scope>NUCLEOTIDE SEQUENCE [LARGE SCALE GENOMIC DNA]</scope>
    <source>
        <strain evidence="14 15">DSM 26725</strain>
    </source>
</reference>
<feature type="transmembrane region" description="Helical" evidence="12">
    <location>
        <begin position="317"/>
        <end position="335"/>
    </location>
</feature>
<dbReference type="OrthoDB" id="4759734at2"/>
<evidence type="ECO:0000256" key="11">
    <source>
        <dbReference type="ARBA" id="ARBA00023136"/>
    </source>
</evidence>
<evidence type="ECO:0000256" key="6">
    <source>
        <dbReference type="ARBA" id="ARBA00022723"/>
    </source>
</evidence>
<keyword evidence="5 12" id="KW-0812">Transmembrane</keyword>
<keyword evidence="7 12" id="KW-1133">Transmembrane helix</keyword>
<dbReference type="CDD" id="cd03512">
    <property type="entry name" value="Alkane-hydroxylase"/>
    <property type="match status" value="1"/>
</dbReference>
<dbReference type="PANTHER" id="PTHR38674">
    <property type="entry name" value="ALKANE 1-MONOOXYGENASE 1"/>
    <property type="match status" value="1"/>
</dbReference>
<evidence type="ECO:0000256" key="10">
    <source>
        <dbReference type="ARBA" id="ARBA00023033"/>
    </source>
</evidence>
<evidence type="ECO:0000256" key="9">
    <source>
        <dbReference type="ARBA" id="ARBA00023004"/>
    </source>
</evidence>
<comment type="subcellular location">
    <subcellularLocation>
        <location evidence="1">Cell inner membrane</location>
        <topology evidence="1">Multi-pass membrane protein</topology>
    </subcellularLocation>
</comment>
<feature type="transmembrane region" description="Helical" evidence="12">
    <location>
        <begin position="210"/>
        <end position="228"/>
    </location>
</feature>
<sequence>MRYQPAYLIGIMSALLIVGGFYAGGVWLVALVLLLYLALPVAEHLVGESRWPSEKRIAALTPAVTRRYDLIVIVTAGSFILLVGWALWAVSITTLTWWEFTAFAVLMGEYGGFVGIVTAHELMHRNRAGKRQLAFLLLSLVSYSHFCIEHVRGHHVRVATPEDPATARRGETLYAFLPRTIIGGFRSAWGLEKERLARKGLSAWSIWNNMLRWHGFTIILMTGIGLLLGPLSLLLFVVQSIIAIVALEAINYTEHYGMARKRLPDGKYARVRPEHSWNSSHILSNINMFNLGRHSDHHYQSNRPYYKLRHYDDIPQFPYGLAGMIILSFVPPLWFRVMDAELDRFQASAASNSSVTR</sequence>
<comment type="caution">
    <text evidence="14">The sequence shown here is derived from an EMBL/GenBank/DDBJ whole genome shotgun (WGS) entry which is preliminary data.</text>
</comment>
<evidence type="ECO:0000256" key="8">
    <source>
        <dbReference type="ARBA" id="ARBA00023002"/>
    </source>
</evidence>
<feature type="transmembrane region" description="Helical" evidence="12">
    <location>
        <begin position="100"/>
        <end position="121"/>
    </location>
</feature>
<evidence type="ECO:0000259" key="13">
    <source>
        <dbReference type="Pfam" id="PF00487"/>
    </source>
</evidence>
<keyword evidence="15" id="KW-1185">Reference proteome</keyword>
<evidence type="ECO:0000313" key="14">
    <source>
        <dbReference type="EMBL" id="RED17624.1"/>
    </source>
</evidence>
<keyword evidence="8" id="KW-0560">Oxidoreductase</keyword>
<keyword evidence="4" id="KW-0997">Cell inner membrane</keyword>
<dbReference type="GO" id="GO:0046872">
    <property type="term" value="F:metal ion binding"/>
    <property type="evidence" value="ECO:0007669"/>
    <property type="project" value="UniProtKB-KW"/>
</dbReference>
<dbReference type="GO" id="GO:0006629">
    <property type="term" value="P:lipid metabolic process"/>
    <property type="evidence" value="ECO:0007669"/>
    <property type="project" value="InterPro"/>
</dbReference>
<dbReference type="EMBL" id="QRDP01000004">
    <property type="protein sequence ID" value="RED17624.1"/>
    <property type="molecule type" value="Genomic_DNA"/>
</dbReference>
<evidence type="ECO:0000256" key="1">
    <source>
        <dbReference type="ARBA" id="ARBA00004429"/>
    </source>
</evidence>
<dbReference type="InterPro" id="IPR005804">
    <property type="entry name" value="FA_desaturase_dom"/>
</dbReference>
<dbReference type="Proteomes" id="UP000256310">
    <property type="component" value="Unassembled WGS sequence"/>
</dbReference>
<gene>
    <name evidence="14" type="ORF">DFR46_2675</name>
</gene>
<keyword evidence="11 12" id="KW-0472">Membrane</keyword>
<dbReference type="Pfam" id="PF00487">
    <property type="entry name" value="FA_desaturase"/>
    <property type="match status" value="1"/>
</dbReference>
<protein>
    <submittedName>
        <fullName evidence="14">Alkane 1-monooxygenase</fullName>
    </submittedName>
</protein>
<evidence type="ECO:0000256" key="2">
    <source>
        <dbReference type="ARBA" id="ARBA00010823"/>
    </source>
</evidence>
<feature type="transmembrane region" description="Helical" evidence="12">
    <location>
        <begin position="68"/>
        <end position="88"/>
    </location>
</feature>